<dbReference type="InterPro" id="IPR039297">
    <property type="entry name" value="COX7a"/>
</dbReference>
<keyword evidence="8" id="KW-0812">Transmembrane</keyword>
<name>A0A0K8UXT4_BACLA</name>
<evidence type="ECO:0000256" key="5">
    <source>
        <dbReference type="ARBA" id="ARBA00023128"/>
    </source>
</evidence>
<dbReference type="InterPro" id="IPR003177">
    <property type="entry name" value="Cytc_oxidase_su7a_met"/>
</dbReference>
<evidence type="ECO:0000256" key="8">
    <source>
        <dbReference type="SAM" id="Phobius"/>
    </source>
</evidence>
<dbReference type="Gene3D" id="4.10.91.10">
    <property type="entry name" value="Cytochrome c oxidase, subunit VIIa"/>
    <property type="match status" value="1"/>
</dbReference>
<evidence type="ECO:0000313" key="9">
    <source>
        <dbReference type="EMBL" id="JAI31406.1"/>
    </source>
</evidence>
<dbReference type="AlphaFoldDB" id="A0A0K8UXT4"/>
<dbReference type="InterPro" id="IPR036539">
    <property type="entry name" value="Cyt_c_oxidase_su7a_sf"/>
</dbReference>
<feature type="region of interest" description="Disordered" evidence="7">
    <location>
        <begin position="41"/>
        <end position="62"/>
    </location>
</feature>
<dbReference type="GO" id="GO:0097250">
    <property type="term" value="P:mitochondrial respirasome assembly"/>
    <property type="evidence" value="ECO:0007669"/>
    <property type="project" value="TreeGrafter"/>
</dbReference>
<keyword evidence="5" id="KW-0496">Mitochondrion</keyword>
<gene>
    <name evidence="9" type="primary">Cox7a2_0</name>
    <name evidence="9" type="ORF">c0_g1_i1</name>
</gene>
<dbReference type="SUPFAM" id="SSF81419">
    <property type="entry name" value="Mitochondrial cytochrome c oxidase subunit VIIa"/>
    <property type="match status" value="1"/>
</dbReference>
<evidence type="ECO:0000256" key="2">
    <source>
        <dbReference type="ARBA" id="ARBA00009331"/>
    </source>
</evidence>
<evidence type="ECO:0000256" key="7">
    <source>
        <dbReference type="SAM" id="MobiDB-lite"/>
    </source>
</evidence>
<reference evidence="9" key="1">
    <citation type="submission" date="2015-06" db="EMBL/GenBank/DDBJ databases">
        <authorList>
            <person name="Hoefler B.C."/>
            <person name="Straight P.D."/>
        </authorList>
    </citation>
    <scope>NUCLEOTIDE SEQUENCE</scope>
</reference>
<proteinExistence type="inferred from homology"/>
<keyword evidence="4" id="KW-0809">Transit peptide</keyword>
<dbReference type="GO" id="GO:0002082">
    <property type="term" value="P:regulation of oxidative phosphorylation"/>
    <property type="evidence" value="ECO:0007669"/>
    <property type="project" value="TreeGrafter"/>
</dbReference>
<dbReference type="PANTHER" id="PTHR10510">
    <property type="entry name" value="CYTOCHROME C OXIDASE POLYPEPTIDE 7A"/>
    <property type="match status" value="1"/>
</dbReference>
<dbReference type="Pfam" id="PF02238">
    <property type="entry name" value="COX7a"/>
    <property type="match status" value="1"/>
</dbReference>
<dbReference type="GO" id="GO:0045277">
    <property type="term" value="C:respiratory chain complex IV"/>
    <property type="evidence" value="ECO:0007669"/>
    <property type="project" value="InterPro"/>
</dbReference>
<evidence type="ECO:0000256" key="3">
    <source>
        <dbReference type="ARBA" id="ARBA00022792"/>
    </source>
</evidence>
<dbReference type="PANTHER" id="PTHR10510:SF11">
    <property type="entry name" value="CYTOCHROME C OXIDASE SUBUNIT 7A, MITOCHONDRIAL"/>
    <property type="match status" value="1"/>
</dbReference>
<evidence type="ECO:0000256" key="1">
    <source>
        <dbReference type="ARBA" id="ARBA00004273"/>
    </source>
</evidence>
<feature type="transmembrane region" description="Helical" evidence="8">
    <location>
        <begin position="96"/>
        <end position="115"/>
    </location>
</feature>
<sequence length="116" mass="12990">CIFPYSTHLNRLYMLLQPSLYRCNSRNILHLAARFVSGPGKVTSGSACGPSPGPSKKPNPGLEKIKQMQKLFQKDDGKPIHLKGGSRDLMLYRATWGLALLGLLLQIHMFAMYIIY</sequence>
<keyword evidence="3" id="KW-0999">Mitochondrion inner membrane</keyword>
<keyword evidence="8" id="KW-1133">Transmembrane helix</keyword>
<accession>A0A0K8UXT4</accession>
<dbReference type="GO" id="GO:0005743">
    <property type="term" value="C:mitochondrial inner membrane"/>
    <property type="evidence" value="ECO:0007669"/>
    <property type="project" value="UniProtKB-SubCell"/>
</dbReference>
<dbReference type="GO" id="GO:0006123">
    <property type="term" value="P:mitochondrial electron transport, cytochrome c to oxygen"/>
    <property type="evidence" value="ECO:0007669"/>
    <property type="project" value="InterPro"/>
</dbReference>
<evidence type="ECO:0000256" key="6">
    <source>
        <dbReference type="ARBA" id="ARBA00023136"/>
    </source>
</evidence>
<dbReference type="OrthoDB" id="5966508at2759"/>
<keyword evidence="6 8" id="KW-0472">Membrane</keyword>
<comment type="subcellular location">
    <subcellularLocation>
        <location evidence="1">Mitochondrion inner membrane</location>
    </subcellularLocation>
</comment>
<dbReference type="FunFam" id="4.10.91.10:FF:000001">
    <property type="entry name" value="Cytochrome c oxidase subunit 7A1, mitochondrial"/>
    <property type="match status" value="1"/>
</dbReference>
<feature type="non-terminal residue" evidence="9">
    <location>
        <position position="1"/>
    </location>
</feature>
<comment type="similarity">
    <text evidence="2">Belongs to the cytochrome c oxidase VIIa family.</text>
</comment>
<dbReference type="EMBL" id="GDHF01020908">
    <property type="protein sequence ID" value="JAI31406.1"/>
    <property type="molecule type" value="Transcribed_RNA"/>
</dbReference>
<organism evidence="9">
    <name type="scientific">Bactrocera latifrons</name>
    <name type="common">Malaysian fruit fly</name>
    <name type="synonym">Chaetodacus latifrons</name>
    <dbReference type="NCBI Taxonomy" id="174628"/>
    <lineage>
        <taxon>Eukaryota</taxon>
        <taxon>Metazoa</taxon>
        <taxon>Ecdysozoa</taxon>
        <taxon>Arthropoda</taxon>
        <taxon>Hexapoda</taxon>
        <taxon>Insecta</taxon>
        <taxon>Pterygota</taxon>
        <taxon>Neoptera</taxon>
        <taxon>Endopterygota</taxon>
        <taxon>Diptera</taxon>
        <taxon>Brachycera</taxon>
        <taxon>Muscomorpha</taxon>
        <taxon>Tephritoidea</taxon>
        <taxon>Tephritidae</taxon>
        <taxon>Bactrocera</taxon>
        <taxon>Bactrocera</taxon>
    </lineage>
</organism>
<evidence type="ECO:0000256" key="4">
    <source>
        <dbReference type="ARBA" id="ARBA00022946"/>
    </source>
</evidence>
<protein>
    <submittedName>
        <fullName evidence="9">Cytochrome c oxidase subunit 7A2, mitochondrial</fullName>
    </submittedName>
</protein>